<dbReference type="GO" id="GO:0035925">
    <property type="term" value="F:mRNA 3'-UTR AU-rich region binding"/>
    <property type="evidence" value="ECO:0007669"/>
    <property type="project" value="TreeGrafter"/>
</dbReference>
<organism evidence="4 5">
    <name type="scientific">Rhizobium rhizogenes NBRC 13257</name>
    <dbReference type="NCBI Taxonomy" id="1220581"/>
    <lineage>
        <taxon>Bacteria</taxon>
        <taxon>Pseudomonadati</taxon>
        <taxon>Pseudomonadota</taxon>
        <taxon>Alphaproteobacteria</taxon>
        <taxon>Hyphomicrobiales</taxon>
        <taxon>Rhizobiaceae</taxon>
        <taxon>Rhizobium/Agrobacterium group</taxon>
        <taxon>Rhizobium</taxon>
    </lineage>
</organism>
<dbReference type="GO" id="GO:0070402">
    <property type="term" value="F:NADPH binding"/>
    <property type="evidence" value="ECO:0007669"/>
    <property type="project" value="TreeGrafter"/>
</dbReference>
<dbReference type="SUPFAM" id="SSF51735">
    <property type="entry name" value="NAD(P)-binding Rossmann-fold domains"/>
    <property type="match status" value="1"/>
</dbReference>
<comment type="caution">
    <text evidence="4">The sequence shown here is derived from an EMBL/GenBank/DDBJ whole genome shotgun (WGS) entry which is preliminary data.</text>
</comment>
<dbReference type="Proteomes" id="UP000026941">
    <property type="component" value="Unassembled WGS sequence"/>
</dbReference>
<dbReference type="Gene3D" id="3.40.50.720">
    <property type="entry name" value="NAD(P)-binding Rossmann-like Domain"/>
    <property type="match status" value="1"/>
</dbReference>
<evidence type="ECO:0000313" key="4">
    <source>
        <dbReference type="EMBL" id="GAJ94470.1"/>
    </source>
</evidence>
<gene>
    <name evidence="4" type="primary">qor</name>
    <name evidence="4" type="ORF">RRH01S_08_02080</name>
</gene>
<name>A0AA87Q2P3_RHIRH</name>
<sequence>MPLAIAMNSPGGPETMQLVDLPVTEPGPGQARIRQSISGVNFVDIYIRSGLYPRPPGQTILGFEGAGIVDAIGPDVEGLKVGDRVAYVGHPLGSYAEMRTLPASRLIKLPDGVSERLAGSTMLRGLTAQMLLHKVHPVQPGEWILVHAAAGGVGQIVTRWAKRLGANVIATVGSEAKAEFAYEAGADTVLLHTSEDWVEETRRIADRRGVHFAIDGIGGAMLSQTLAAVRPFGMVASLGQPAGPIPPIEIEELTAPRAIALSRPSVLVYANDPDLYRQGAEILMAELQAGLINPIGAEYTLKDAAIAHADLEAGRTTASVVLTM</sequence>
<dbReference type="GO" id="GO:0005829">
    <property type="term" value="C:cytosol"/>
    <property type="evidence" value="ECO:0007669"/>
    <property type="project" value="TreeGrafter"/>
</dbReference>
<dbReference type="GO" id="GO:0003960">
    <property type="term" value="F:quinone reductase (NADPH) activity"/>
    <property type="evidence" value="ECO:0007669"/>
    <property type="project" value="InterPro"/>
</dbReference>
<dbReference type="InterPro" id="IPR011032">
    <property type="entry name" value="GroES-like_sf"/>
</dbReference>
<dbReference type="InterPro" id="IPR013154">
    <property type="entry name" value="ADH-like_N"/>
</dbReference>
<dbReference type="InterPro" id="IPR013149">
    <property type="entry name" value="ADH-like_C"/>
</dbReference>
<dbReference type="InterPro" id="IPR047618">
    <property type="entry name" value="QOR-like"/>
</dbReference>
<dbReference type="SUPFAM" id="SSF50129">
    <property type="entry name" value="GroES-like"/>
    <property type="match status" value="1"/>
</dbReference>
<accession>A0AA87Q2P3</accession>
<dbReference type="EMBL" id="BAYX01000008">
    <property type="protein sequence ID" value="GAJ94470.1"/>
    <property type="molecule type" value="Genomic_DNA"/>
</dbReference>
<dbReference type="PANTHER" id="PTHR48106:SF13">
    <property type="entry name" value="QUINONE OXIDOREDUCTASE-RELATED"/>
    <property type="match status" value="1"/>
</dbReference>
<dbReference type="InterPro" id="IPR036291">
    <property type="entry name" value="NAD(P)-bd_dom_sf"/>
</dbReference>
<feature type="domain" description="Enoyl reductase (ER)" evidence="3">
    <location>
        <begin position="11"/>
        <end position="322"/>
    </location>
</feature>
<reference evidence="4 5" key="1">
    <citation type="submission" date="2014-05" db="EMBL/GenBank/DDBJ databases">
        <title>Whole genome shotgun sequence of Rhizobium rhizogenes NBRC 13257.</title>
        <authorList>
            <person name="Katano-Makiyama Y."/>
            <person name="Hosoyama A."/>
            <person name="Hashimoto M."/>
            <person name="Hosoyama Y."/>
            <person name="Noguchi M."/>
            <person name="Tsuchikane K."/>
            <person name="Kimura A."/>
            <person name="Ohji S."/>
            <person name="Ichikawa N."/>
            <person name="Yamazoe A."/>
            <person name="Fujita N."/>
        </authorList>
    </citation>
    <scope>NUCLEOTIDE SEQUENCE [LARGE SCALE GENOMIC DNA]</scope>
    <source>
        <strain evidence="4 5">NBRC 13257</strain>
    </source>
</reference>
<dbReference type="Gene3D" id="3.90.180.10">
    <property type="entry name" value="Medium-chain alcohol dehydrogenases, catalytic domain"/>
    <property type="match status" value="1"/>
</dbReference>
<dbReference type="CDD" id="cd05286">
    <property type="entry name" value="QOR2"/>
    <property type="match status" value="1"/>
</dbReference>
<dbReference type="Pfam" id="PF00107">
    <property type="entry name" value="ADH_zinc_N"/>
    <property type="match status" value="1"/>
</dbReference>
<evidence type="ECO:0000313" key="5">
    <source>
        <dbReference type="Proteomes" id="UP000026941"/>
    </source>
</evidence>
<dbReference type="InterPro" id="IPR020843">
    <property type="entry name" value="ER"/>
</dbReference>
<evidence type="ECO:0000256" key="2">
    <source>
        <dbReference type="ARBA" id="ARBA00023002"/>
    </source>
</evidence>
<keyword evidence="2" id="KW-0560">Oxidoreductase</keyword>
<evidence type="ECO:0000256" key="1">
    <source>
        <dbReference type="ARBA" id="ARBA00022857"/>
    </source>
</evidence>
<dbReference type="Pfam" id="PF08240">
    <property type="entry name" value="ADH_N"/>
    <property type="match status" value="1"/>
</dbReference>
<evidence type="ECO:0000259" key="3">
    <source>
        <dbReference type="SMART" id="SM00829"/>
    </source>
</evidence>
<protein>
    <submittedName>
        <fullName evidence="4">Quinone oxidoreductase</fullName>
    </submittedName>
</protein>
<dbReference type="AlphaFoldDB" id="A0AA87Q2P3"/>
<dbReference type="PANTHER" id="PTHR48106">
    <property type="entry name" value="QUINONE OXIDOREDUCTASE PIG3-RELATED"/>
    <property type="match status" value="1"/>
</dbReference>
<dbReference type="SMART" id="SM00829">
    <property type="entry name" value="PKS_ER"/>
    <property type="match status" value="1"/>
</dbReference>
<proteinExistence type="predicted"/>
<dbReference type="RefSeq" id="WP_042473815.1">
    <property type="nucleotide sequence ID" value="NZ_BAYX01000008.1"/>
</dbReference>
<keyword evidence="1" id="KW-0521">NADP</keyword>